<feature type="region of interest" description="Disordered" evidence="1">
    <location>
        <begin position="36"/>
        <end position="74"/>
    </location>
</feature>
<feature type="domain" description="DUF6570" evidence="2">
    <location>
        <begin position="307"/>
        <end position="372"/>
    </location>
</feature>
<dbReference type="EMBL" id="JAWWNJ010000013">
    <property type="protein sequence ID" value="KAK7042707.1"/>
    <property type="molecule type" value="Genomic_DNA"/>
</dbReference>
<evidence type="ECO:0000313" key="4">
    <source>
        <dbReference type="Proteomes" id="UP001362999"/>
    </source>
</evidence>
<comment type="caution">
    <text evidence="3">The sequence shown here is derived from an EMBL/GenBank/DDBJ whole genome shotgun (WGS) entry which is preliminary data.</text>
</comment>
<organism evidence="3 4">
    <name type="scientific">Favolaschia claudopus</name>
    <dbReference type="NCBI Taxonomy" id="2862362"/>
    <lineage>
        <taxon>Eukaryota</taxon>
        <taxon>Fungi</taxon>
        <taxon>Dikarya</taxon>
        <taxon>Basidiomycota</taxon>
        <taxon>Agaricomycotina</taxon>
        <taxon>Agaricomycetes</taxon>
        <taxon>Agaricomycetidae</taxon>
        <taxon>Agaricales</taxon>
        <taxon>Marasmiineae</taxon>
        <taxon>Mycenaceae</taxon>
        <taxon>Favolaschia</taxon>
    </lineage>
</organism>
<accession>A0AAW0CVT2</accession>
<evidence type="ECO:0000256" key="1">
    <source>
        <dbReference type="SAM" id="MobiDB-lite"/>
    </source>
</evidence>
<reference evidence="3 4" key="1">
    <citation type="journal article" date="2024" name="J Genomics">
        <title>Draft genome sequencing and assembly of Favolaschia claudopus CIRM-BRFM 2984 isolated from oak limbs.</title>
        <authorList>
            <person name="Navarro D."/>
            <person name="Drula E."/>
            <person name="Chaduli D."/>
            <person name="Cazenave R."/>
            <person name="Ahrendt S."/>
            <person name="Wang J."/>
            <person name="Lipzen A."/>
            <person name="Daum C."/>
            <person name="Barry K."/>
            <person name="Grigoriev I.V."/>
            <person name="Favel A."/>
            <person name="Rosso M.N."/>
            <person name="Martin F."/>
        </authorList>
    </citation>
    <scope>NUCLEOTIDE SEQUENCE [LARGE SCALE GENOMIC DNA]</scope>
    <source>
        <strain evidence="3 4">CIRM-BRFM 2984</strain>
    </source>
</reference>
<feature type="compositionally biased region" description="Basic residues" evidence="1">
    <location>
        <begin position="41"/>
        <end position="54"/>
    </location>
</feature>
<feature type="non-terminal residue" evidence="3">
    <location>
        <position position="376"/>
    </location>
</feature>
<feature type="region of interest" description="Disordered" evidence="1">
    <location>
        <begin position="178"/>
        <end position="198"/>
    </location>
</feature>
<name>A0AAW0CVT2_9AGAR</name>
<evidence type="ECO:0000313" key="3">
    <source>
        <dbReference type="EMBL" id="KAK7042707.1"/>
    </source>
</evidence>
<evidence type="ECO:0000259" key="2">
    <source>
        <dbReference type="Pfam" id="PF20209"/>
    </source>
</evidence>
<dbReference type="InterPro" id="IPR046700">
    <property type="entry name" value="DUF6570"/>
</dbReference>
<sequence length="376" mass="41425">MQTESPVAQIGTVDTNHSTYCIADPLIRPQFNVQRSTSNVHAKKPSNVHAKKPSNVHAQKTPEQRNNGPESPDLFSKLSLQEKNAVINFLVVILKVSADILRNMVPRHQGIAIRTSDGKRKDAASLRAEFTSHACTNSCLILESEAVRAGLTGKEALNSTELQECRLVLNVLSNTKKRKADSVGHHPSSPKKARHSVEESTSNAGFPYILPQSEKDKIICEFRDSTSNATLKRYECSFCGKLELATDVKMRSVQNLDISILERAVDALRVSSSQPRIEPFKASSLMDGSNYVLCHVCALSVSRNKFQTIPLRSYANGLWIGEVPPELQDLTLLEEQCIARARATRCMYKIKLGPSGQLAARGNVCILPQDTSSFVS</sequence>
<keyword evidence="4" id="KW-1185">Reference proteome</keyword>
<gene>
    <name evidence="3" type="ORF">R3P38DRAFT_2511420</name>
</gene>
<protein>
    <recommendedName>
        <fullName evidence="2">DUF6570 domain-containing protein</fullName>
    </recommendedName>
</protein>
<dbReference type="Proteomes" id="UP001362999">
    <property type="component" value="Unassembled WGS sequence"/>
</dbReference>
<dbReference type="Pfam" id="PF20209">
    <property type="entry name" value="DUF6570"/>
    <property type="match status" value="1"/>
</dbReference>
<dbReference type="AlphaFoldDB" id="A0AAW0CVT2"/>
<proteinExistence type="predicted"/>